<protein>
    <submittedName>
        <fullName evidence="1">Uncharacterized protein</fullName>
    </submittedName>
</protein>
<accession>A0ACD2EM87</accession>
<reference evidence="1" key="1">
    <citation type="submission" date="2018-11" db="EMBL/GenBank/DDBJ databases">
        <authorList>
            <person name="Sattar A."/>
            <person name="Zunita Z."/>
            <person name="Jalila A."/>
            <person name="Saleha A.A."/>
        </authorList>
    </citation>
    <scope>NUCLEOTIDE SEQUENCE</scope>
    <source>
        <strain evidence="1">F12-74</strain>
    </source>
</reference>
<comment type="caution">
    <text evidence="1">The sequence shown here is derived from an EMBL/GenBank/DDBJ whole genome shotgun (WGS) entry which is preliminary data.</text>
</comment>
<keyword evidence="2" id="KW-1185">Reference proteome</keyword>
<dbReference type="Proteomes" id="UP000268891">
    <property type="component" value="Unassembled WGS sequence"/>
</dbReference>
<gene>
    <name evidence="1" type="ORF">EHH44_12125</name>
</gene>
<proteinExistence type="predicted"/>
<sequence>PAGHAVRGDGGVRRIEFREPMTVSVLSGHRAVAPYGMAGGSPGAIGHNRVERADGSVTELAGCDATDVVPGDTLVIETPGGGGYGKPA</sequence>
<dbReference type="EMBL" id="RRZR01000024">
    <property type="protein sequence ID" value="RRR44139.1"/>
    <property type="molecule type" value="Genomic_DNA"/>
</dbReference>
<evidence type="ECO:0000313" key="2">
    <source>
        <dbReference type="Proteomes" id="UP000268891"/>
    </source>
</evidence>
<organism evidence="1 2">
    <name type="scientific">Mycolicibacter terrae</name>
    <dbReference type="NCBI Taxonomy" id="1788"/>
    <lineage>
        <taxon>Bacteria</taxon>
        <taxon>Bacillati</taxon>
        <taxon>Actinomycetota</taxon>
        <taxon>Actinomycetes</taxon>
        <taxon>Mycobacteriales</taxon>
        <taxon>Mycobacteriaceae</taxon>
        <taxon>Mycolicibacter</taxon>
    </lineage>
</organism>
<evidence type="ECO:0000313" key="1">
    <source>
        <dbReference type="EMBL" id="RRR44139.1"/>
    </source>
</evidence>
<name>A0ACD2EM87_9MYCO</name>
<feature type="non-terminal residue" evidence="1">
    <location>
        <position position="1"/>
    </location>
</feature>